<organism evidence="2">
    <name type="scientific">marine sediment metagenome</name>
    <dbReference type="NCBI Taxonomy" id="412755"/>
    <lineage>
        <taxon>unclassified sequences</taxon>
        <taxon>metagenomes</taxon>
        <taxon>ecological metagenomes</taxon>
    </lineage>
</organism>
<evidence type="ECO:0000313" key="2">
    <source>
        <dbReference type="EMBL" id="GAG14736.1"/>
    </source>
</evidence>
<feature type="region of interest" description="Disordered" evidence="1">
    <location>
        <begin position="41"/>
        <end position="82"/>
    </location>
</feature>
<dbReference type="AlphaFoldDB" id="X0WPW8"/>
<sequence length="259" mass="29148">DSEDKLKTEIEEWLPNELNQGDKIRLLDKLIQETLKPIDNAIGYSVDDKKNEEEEDIDSDVDSTNTSEGQAETDEEVPSSDPTMENLLDRLLYKGVLPRYAFPTDVATFYVFNRNSSTPYRPAFYFTPGQGLPVALSQYAPGKEVWIANQRYTSGAIYSPISFDRYLAWTNKKLYYECYICQYAKTELISDGERGETRDCPACGGQSTFGAARFWMRPPGFAHPATLDPGTSPDDQPVRSYATRAKLVASSPNEDGLWS</sequence>
<dbReference type="EMBL" id="BARS01035017">
    <property type="protein sequence ID" value="GAG14736.1"/>
    <property type="molecule type" value="Genomic_DNA"/>
</dbReference>
<proteinExistence type="predicted"/>
<gene>
    <name evidence="2" type="ORF">S01H1_54021</name>
</gene>
<feature type="non-terminal residue" evidence="2">
    <location>
        <position position="259"/>
    </location>
</feature>
<reference evidence="2" key="1">
    <citation type="journal article" date="2014" name="Front. Microbiol.">
        <title>High frequency of phylogenetically diverse reductive dehalogenase-homologous genes in deep subseafloor sedimentary metagenomes.</title>
        <authorList>
            <person name="Kawai M."/>
            <person name="Futagami T."/>
            <person name="Toyoda A."/>
            <person name="Takaki Y."/>
            <person name="Nishi S."/>
            <person name="Hori S."/>
            <person name="Arai W."/>
            <person name="Tsubouchi T."/>
            <person name="Morono Y."/>
            <person name="Uchiyama I."/>
            <person name="Ito T."/>
            <person name="Fujiyama A."/>
            <person name="Inagaki F."/>
            <person name="Takami H."/>
        </authorList>
    </citation>
    <scope>NUCLEOTIDE SEQUENCE</scope>
    <source>
        <strain evidence="2">Expedition CK06-06</strain>
    </source>
</reference>
<comment type="caution">
    <text evidence="2">The sequence shown here is derived from an EMBL/GenBank/DDBJ whole genome shotgun (WGS) entry which is preliminary data.</text>
</comment>
<protein>
    <submittedName>
        <fullName evidence="2">Uncharacterized protein</fullName>
    </submittedName>
</protein>
<feature type="non-terminal residue" evidence="2">
    <location>
        <position position="1"/>
    </location>
</feature>
<name>X0WPW8_9ZZZZ</name>
<accession>X0WPW8</accession>
<evidence type="ECO:0000256" key="1">
    <source>
        <dbReference type="SAM" id="MobiDB-lite"/>
    </source>
</evidence>